<keyword evidence="7" id="KW-1185">Reference proteome</keyword>
<feature type="domain" description="DRBM" evidence="5">
    <location>
        <begin position="86"/>
        <end position="154"/>
    </location>
</feature>
<keyword evidence="2 3" id="KW-0694">RNA-binding</keyword>
<evidence type="ECO:0000256" key="3">
    <source>
        <dbReference type="PROSITE-ProRule" id="PRU00266"/>
    </source>
</evidence>
<dbReference type="SMART" id="SM00358">
    <property type="entry name" value="DSRM"/>
    <property type="match status" value="2"/>
</dbReference>
<feature type="domain" description="DRBM" evidence="5">
    <location>
        <begin position="4"/>
        <end position="74"/>
    </location>
</feature>
<name>A0AAP0DVW7_9ASTR</name>
<evidence type="ECO:0000313" key="6">
    <source>
        <dbReference type="EMBL" id="KAK9080315.1"/>
    </source>
</evidence>
<dbReference type="Gene3D" id="3.30.160.20">
    <property type="match status" value="2"/>
</dbReference>
<feature type="compositionally biased region" description="Basic and acidic residues" evidence="4">
    <location>
        <begin position="187"/>
        <end position="199"/>
    </location>
</feature>
<evidence type="ECO:0000256" key="4">
    <source>
        <dbReference type="SAM" id="MobiDB-lite"/>
    </source>
</evidence>
<dbReference type="EMBL" id="JBCNJP010000002">
    <property type="protein sequence ID" value="KAK9080315.1"/>
    <property type="molecule type" value="Genomic_DNA"/>
</dbReference>
<protein>
    <recommendedName>
        <fullName evidence="5">DRBM domain-containing protein</fullName>
    </recommendedName>
</protein>
<evidence type="ECO:0000256" key="1">
    <source>
        <dbReference type="ARBA" id="ARBA00022737"/>
    </source>
</evidence>
<comment type="caution">
    <text evidence="6">The sequence shown here is derived from an EMBL/GenBank/DDBJ whole genome shotgun (WGS) entry which is preliminary data.</text>
</comment>
<sequence length="250" mass="28378">MENLYKTELQNLVLKMGFAPPIYSMLEELGPPHDRLFRSQVTVDGNAYPGPGFCTTKKASQQTAAKVAFTALSQEENGAQEGADCLYKNLLQQLALEMDLVVPVYSTHKTGPPHLPRFVSTFHISGESYPGKERNTKRASKLSAAKVAYTALTKDLHPLITISIHPLPSITAAVHVEKLLRRSRRREAPPDPYIYERKSKERKKGKEKRREREKEESADSRRPTGDLRSSVRSIYTEVRINIVKQVFRFR</sequence>
<dbReference type="PANTHER" id="PTHR46031">
    <property type="match status" value="1"/>
</dbReference>
<dbReference type="CDD" id="cd10845">
    <property type="entry name" value="DSRM_RNAse_III_family"/>
    <property type="match status" value="1"/>
</dbReference>
<accession>A0AAP0DVW7</accession>
<dbReference type="AlphaFoldDB" id="A0AAP0DVW7"/>
<gene>
    <name evidence="6" type="ORF">SSX86_000073</name>
</gene>
<dbReference type="Proteomes" id="UP001408789">
    <property type="component" value="Unassembled WGS sequence"/>
</dbReference>
<dbReference type="PANTHER" id="PTHR46031:SF16">
    <property type="entry name" value="DOUBLE-STRANDED RNA-BINDING PROTEIN 4"/>
    <property type="match status" value="1"/>
</dbReference>
<evidence type="ECO:0000259" key="5">
    <source>
        <dbReference type="PROSITE" id="PS50137"/>
    </source>
</evidence>
<dbReference type="InterPro" id="IPR014720">
    <property type="entry name" value="dsRBD_dom"/>
</dbReference>
<reference evidence="6 7" key="1">
    <citation type="submission" date="2024-04" db="EMBL/GenBank/DDBJ databases">
        <title>The reference genome of an endangered Asteraceae, Deinandra increscens subsp. villosa, native to the Central Coast of California.</title>
        <authorList>
            <person name="Guilliams M."/>
            <person name="Hasenstab-Lehman K."/>
            <person name="Meyer R."/>
            <person name="Mcevoy S."/>
        </authorList>
    </citation>
    <scope>NUCLEOTIDE SEQUENCE [LARGE SCALE GENOMIC DNA]</scope>
    <source>
        <tissue evidence="6">Leaf</tissue>
    </source>
</reference>
<evidence type="ECO:0000313" key="7">
    <source>
        <dbReference type="Proteomes" id="UP001408789"/>
    </source>
</evidence>
<dbReference type="PROSITE" id="PS50137">
    <property type="entry name" value="DS_RBD"/>
    <property type="match status" value="2"/>
</dbReference>
<organism evidence="6 7">
    <name type="scientific">Deinandra increscens subsp. villosa</name>
    <dbReference type="NCBI Taxonomy" id="3103831"/>
    <lineage>
        <taxon>Eukaryota</taxon>
        <taxon>Viridiplantae</taxon>
        <taxon>Streptophyta</taxon>
        <taxon>Embryophyta</taxon>
        <taxon>Tracheophyta</taxon>
        <taxon>Spermatophyta</taxon>
        <taxon>Magnoliopsida</taxon>
        <taxon>eudicotyledons</taxon>
        <taxon>Gunneridae</taxon>
        <taxon>Pentapetalae</taxon>
        <taxon>asterids</taxon>
        <taxon>campanulids</taxon>
        <taxon>Asterales</taxon>
        <taxon>Asteraceae</taxon>
        <taxon>Asteroideae</taxon>
        <taxon>Heliantheae alliance</taxon>
        <taxon>Madieae</taxon>
        <taxon>Madiinae</taxon>
        <taxon>Deinandra</taxon>
    </lineage>
</organism>
<dbReference type="GO" id="GO:0003723">
    <property type="term" value="F:RNA binding"/>
    <property type="evidence" value="ECO:0007669"/>
    <property type="project" value="UniProtKB-UniRule"/>
</dbReference>
<proteinExistence type="predicted"/>
<feature type="region of interest" description="Disordered" evidence="4">
    <location>
        <begin position="187"/>
        <end position="230"/>
    </location>
</feature>
<dbReference type="SUPFAM" id="SSF54768">
    <property type="entry name" value="dsRNA-binding domain-like"/>
    <property type="match status" value="2"/>
</dbReference>
<feature type="compositionally biased region" description="Basic and acidic residues" evidence="4">
    <location>
        <begin position="208"/>
        <end position="225"/>
    </location>
</feature>
<evidence type="ECO:0000256" key="2">
    <source>
        <dbReference type="ARBA" id="ARBA00022884"/>
    </source>
</evidence>
<keyword evidence="1" id="KW-0677">Repeat</keyword>
<dbReference type="Pfam" id="PF00035">
    <property type="entry name" value="dsrm"/>
    <property type="match status" value="2"/>
</dbReference>